<evidence type="ECO:0000256" key="2">
    <source>
        <dbReference type="ARBA" id="ARBA00023054"/>
    </source>
</evidence>
<dbReference type="PANTHER" id="PTHR12499">
    <property type="entry name" value="OPTIC ATROPHY 3 PROTEIN OPA3"/>
    <property type="match status" value="1"/>
</dbReference>
<gene>
    <name evidence="3" type="ORF">AB6A40_006196</name>
</gene>
<sequence length="226" mass="25882">MGLPMIQVFMIAAKQISRPVADYVLRYGKDHPMFRNGLLIPLGRALARLSTRLRMKYLGLGKPLTLASVSEATALEQASEFVQQLVLFSYSVCVFAAYYAYTKKTAPEYVSAASFNEFKETTEEQLRSLERHIEELRCLLVIDQTPPYRRRHCLQEQQAYDGPKHLSSSVRRHDCPKISSLPIDEAERIVLSGAEQFIVTRRGRSVCIEPLYSVIMSDKHYEFRKS</sequence>
<dbReference type="EMBL" id="JBGFUD010004252">
    <property type="protein sequence ID" value="MFH4979487.1"/>
    <property type="molecule type" value="Genomic_DNA"/>
</dbReference>
<keyword evidence="4" id="KW-1185">Reference proteome</keyword>
<comment type="similarity">
    <text evidence="1">Belongs to the OPA3 family.</text>
</comment>
<keyword evidence="2" id="KW-0175">Coiled coil</keyword>
<proteinExistence type="inferred from homology"/>
<comment type="caution">
    <text evidence="3">The sequence shown here is derived from an EMBL/GenBank/DDBJ whole genome shotgun (WGS) entry which is preliminary data.</text>
</comment>
<dbReference type="InterPro" id="IPR010754">
    <property type="entry name" value="OPA3-like"/>
</dbReference>
<evidence type="ECO:0000256" key="1">
    <source>
        <dbReference type="ARBA" id="ARBA00007584"/>
    </source>
</evidence>
<dbReference type="PANTHER" id="PTHR12499:SF0">
    <property type="entry name" value="OPTIC ATROPHY 3 PROTEIN"/>
    <property type="match status" value="1"/>
</dbReference>
<dbReference type="Pfam" id="PF07047">
    <property type="entry name" value="OPA3"/>
    <property type="match status" value="1"/>
</dbReference>
<name>A0ABD6ES13_9BILA</name>
<evidence type="ECO:0000313" key="3">
    <source>
        <dbReference type="EMBL" id="MFH4979487.1"/>
    </source>
</evidence>
<accession>A0ABD6ES13</accession>
<reference evidence="3 4" key="1">
    <citation type="submission" date="2024-08" db="EMBL/GenBank/DDBJ databases">
        <title>Gnathostoma spinigerum genome.</title>
        <authorList>
            <person name="Gonzalez-Bertolin B."/>
            <person name="Monzon S."/>
            <person name="Zaballos A."/>
            <person name="Jimenez P."/>
            <person name="Dekumyoy P."/>
            <person name="Varona S."/>
            <person name="Cuesta I."/>
            <person name="Sumanam S."/>
            <person name="Adisakwattana P."/>
            <person name="Gasser R.B."/>
            <person name="Hernandez-Gonzalez A."/>
            <person name="Young N.D."/>
            <person name="Perteguer M.J."/>
        </authorList>
    </citation>
    <scope>NUCLEOTIDE SEQUENCE [LARGE SCALE GENOMIC DNA]</scope>
    <source>
        <strain evidence="3">AL3</strain>
        <tissue evidence="3">Liver</tissue>
    </source>
</reference>
<dbReference type="AlphaFoldDB" id="A0ABD6ES13"/>
<dbReference type="Proteomes" id="UP001608902">
    <property type="component" value="Unassembled WGS sequence"/>
</dbReference>
<evidence type="ECO:0000313" key="4">
    <source>
        <dbReference type="Proteomes" id="UP001608902"/>
    </source>
</evidence>
<protein>
    <submittedName>
        <fullName evidence="3">Uncharacterized protein</fullName>
    </submittedName>
</protein>
<organism evidence="3 4">
    <name type="scientific">Gnathostoma spinigerum</name>
    <dbReference type="NCBI Taxonomy" id="75299"/>
    <lineage>
        <taxon>Eukaryota</taxon>
        <taxon>Metazoa</taxon>
        <taxon>Ecdysozoa</taxon>
        <taxon>Nematoda</taxon>
        <taxon>Chromadorea</taxon>
        <taxon>Rhabditida</taxon>
        <taxon>Spirurina</taxon>
        <taxon>Gnathostomatomorpha</taxon>
        <taxon>Gnathostomatoidea</taxon>
        <taxon>Gnathostomatidae</taxon>
        <taxon>Gnathostoma</taxon>
    </lineage>
</organism>